<dbReference type="InterPro" id="IPR001647">
    <property type="entry name" value="HTH_TetR"/>
</dbReference>
<proteinExistence type="predicted"/>
<dbReference type="RefSeq" id="WP_271184942.1">
    <property type="nucleotide sequence ID" value="NZ_BSFE01000001.1"/>
</dbReference>
<dbReference type="Pfam" id="PF17937">
    <property type="entry name" value="TetR_C_28"/>
    <property type="match status" value="1"/>
</dbReference>
<dbReference type="GO" id="GO:0003700">
    <property type="term" value="F:DNA-binding transcription factor activity"/>
    <property type="evidence" value="ECO:0007669"/>
    <property type="project" value="TreeGrafter"/>
</dbReference>
<name>A0A9W6IKB8_9PROT</name>
<accession>A0A9W6IKB8</accession>
<keyword evidence="2 4" id="KW-0238">DNA-binding</keyword>
<dbReference type="PANTHER" id="PTHR30055">
    <property type="entry name" value="HTH-TYPE TRANSCRIPTIONAL REGULATOR RUTR"/>
    <property type="match status" value="1"/>
</dbReference>
<dbReference type="AlphaFoldDB" id="A0A9W6IKB8"/>
<evidence type="ECO:0000259" key="5">
    <source>
        <dbReference type="PROSITE" id="PS50977"/>
    </source>
</evidence>
<evidence type="ECO:0000256" key="2">
    <source>
        <dbReference type="ARBA" id="ARBA00023125"/>
    </source>
</evidence>
<sequence length="182" mass="19716">MSDKPTTKDTILDAAETVVARDGSRHMTIEAVAAEANISKGGVLYHYPNKMALLQAMVTRMVTAVRDDIHRAEREAEAAGEPALPRVISALLLRADPQEPIGNAVLAAAAEQPQLLDAAGDILAEEFRRLSDMAPDPILGQIIFLALDGIKLSTILGLSHIKHTNIQAVNERLVSMTREMFE</sequence>
<dbReference type="InterPro" id="IPR050109">
    <property type="entry name" value="HTH-type_TetR-like_transc_reg"/>
</dbReference>
<evidence type="ECO:0000256" key="3">
    <source>
        <dbReference type="ARBA" id="ARBA00023163"/>
    </source>
</evidence>
<keyword evidence="7" id="KW-1185">Reference proteome</keyword>
<evidence type="ECO:0000313" key="6">
    <source>
        <dbReference type="EMBL" id="GLK50541.1"/>
    </source>
</evidence>
<dbReference type="PROSITE" id="PS50977">
    <property type="entry name" value="HTH_TETR_2"/>
    <property type="match status" value="1"/>
</dbReference>
<keyword evidence="3" id="KW-0804">Transcription</keyword>
<dbReference type="SUPFAM" id="SSF46689">
    <property type="entry name" value="Homeodomain-like"/>
    <property type="match status" value="1"/>
</dbReference>
<dbReference type="EMBL" id="BSFE01000001">
    <property type="protein sequence ID" value="GLK50541.1"/>
    <property type="molecule type" value="Genomic_DNA"/>
</dbReference>
<evidence type="ECO:0000256" key="4">
    <source>
        <dbReference type="PROSITE-ProRule" id="PRU00335"/>
    </source>
</evidence>
<dbReference type="InterPro" id="IPR041479">
    <property type="entry name" value="TetR_CgmR_C"/>
</dbReference>
<dbReference type="Pfam" id="PF00440">
    <property type="entry name" value="TetR_N"/>
    <property type="match status" value="1"/>
</dbReference>
<comment type="caution">
    <text evidence="6">The sequence shown here is derived from an EMBL/GenBank/DDBJ whole genome shotgun (WGS) entry which is preliminary data.</text>
</comment>
<dbReference type="GO" id="GO:0000976">
    <property type="term" value="F:transcription cis-regulatory region binding"/>
    <property type="evidence" value="ECO:0007669"/>
    <property type="project" value="TreeGrafter"/>
</dbReference>
<reference evidence="6" key="1">
    <citation type="journal article" date="2014" name="Int. J. Syst. Evol. Microbiol.">
        <title>Complete genome sequence of Corynebacterium casei LMG S-19264T (=DSM 44701T), isolated from a smear-ripened cheese.</title>
        <authorList>
            <consortium name="US DOE Joint Genome Institute (JGI-PGF)"/>
            <person name="Walter F."/>
            <person name="Albersmeier A."/>
            <person name="Kalinowski J."/>
            <person name="Ruckert C."/>
        </authorList>
    </citation>
    <scope>NUCLEOTIDE SEQUENCE</scope>
    <source>
        <strain evidence="6">VKM B-1513</strain>
    </source>
</reference>
<protein>
    <submittedName>
        <fullName evidence="6">TetR family transcriptional regulator</fullName>
    </submittedName>
</protein>
<dbReference type="InterPro" id="IPR009057">
    <property type="entry name" value="Homeodomain-like_sf"/>
</dbReference>
<dbReference type="PRINTS" id="PR00455">
    <property type="entry name" value="HTHTETR"/>
</dbReference>
<evidence type="ECO:0000256" key="1">
    <source>
        <dbReference type="ARBA" id="ARBA00023015"/>
    </source>
</evidence>
<reference evidence="6" key="2">
    <citation type="submission" date="2023-01" db="EMBL/GenBank/DDBJ databases">
        <authorList>
            <person name="Sun Q."/>
            <person name="Evtushenko L."/>
        </authorList>
    </citation>
    <scope>NUCLEOTIDE SEQUENCE</scope>
    <source>
        <strain evidence="6">VKM B-1513</strain>
    </source>
</reference>
<feature type="domain" description="HTH tetR-type" evidence="5">
    <location>
        <begin position="5"/>
        <end position="65"/>
    </location>
</feature>
<gene>
    <name evidence="6" type="ORF">GCM10017621_00490</name>
</gene>
<organism evidence="6 7">
    <name type="scientific">Maricaulis virginensis</name>
    <dbReference type="NCBI Taxonomy" id="144022"/>
    <lineage>
        <taxon>Bacteria</taxon>
        <taxon>Pseudomonadati</taxon>
        <taxon>Pseudomonadota</taxon>
        <taxon>Alphaproteobacteria</taxon>
        <taxon>Maricaulales</taxon>
        <taxon>Maricaulaceae</taxon>
        <taxon>Maricaulis</taxon>
    </lineage>
</organism>
<dbReference type="Proteomes" id="UP001143486">
    <property type="component" value="Unassembled WGS sequence"/>
</dbReference>
<feature type="DNA-binding region" description="H-T-H motif" evidence="4">
    <location>
        <begin position="28"/>
        <end position="47"/>
    </location>
</feature>
<evidence type="ECO:0000313" key="7">
    <source>
        <dbReference type="Proteomes" id="UP001143486"/>
    </source>
</evidence>
<keyword evidence="1" id="KW-0805">Transcription regulation</keyword>
<dbReference type="Gene3D" id="1.10.357.10">
    <property type="entry name" value="Tetracycline Repressor, domain 2"/>
    <property type="match status" value="1"/>
</dbReference>
<dbReference type="PANTHER" id="PTHR30055:SF234">
    <property type="entry name" value="HTH-TYPE TRANSCRIPTIONAL REGULATOR BETI"/>
    <property type="match status" value="1"/>
</dbReference>